<proteinExistence type="predicted"/>
<dbReference type="AlphaFoldDB" id="A0A0P9R1R2"/>
<dbReference type="Proteomes" id="UP000271468">
    <property type="component" value="Unassembled WGS sequence"/>
</dbReference>
<gene>
    <name evidence="1" type="ORF">ALQ65_04000</name>
</gene>
<evidence type="ECO:0000313" key="1">
    <source>
        <dbReference type="EMBL" id="RMN09984.1"/>
    </source>
</evidence>
<evidence type="ECO:0000313" key="2">
    <source>
        <dbReference type="Proteomes" id="UP000271468"/>
    </source>
</evidence>
<protein>
    <submittedName>
        <fullName evidence="1">HrpD</fullName>
    </submittedName>
</protein>
<name>A0A0P9R1R2_9PSED</name>
<organism evidence="1 2">
    <name type="scientific">Pseudomonas syringae pv. coriandricola</name>
    <dbReference type="NCBI Taxonomy" id="264453"/>
    <lineage>
        <taxon>Bacteria</taxon>
        <taxon>Pseudomonadati</taxon>
        <taxon>Pseudomonadota</taxon>
        <taxon>Gammaproteobacteria</taxon>
        <taxon>Pseudomonadales</taxon>
        <taxon>Pseudomonadaceae</taxon>
        <taxon>Pseudomonas</taxon>
    </lineage>
</organism>
<comment type="caution">
    <text evidence="1">The sequence shown here is derived from an EMBL/GenBank/DDBJ whole genome shotgun (WGS) entry which is preliminary data.</text>
</comment>
<sequence length="178" mass="20532">MIMMERAAEDHWVHWWCNPWQWAHPDWQSRFAAECGLTVEECDALMVSRHSVFLQRMGIAPSQPPTPAEQMLNWLALTPAQRDQALDLAQRICFSRNESDGADGAWCWALTKALRPGVWLDQESEDARLVLGAWLGPEYWPRLRLAWAPDEVADRPCEAPENKLRTLWQAVLWRVTAA</sequence>
<reference evidence="1 2" key="1">
    <citation type="submission" date="2018-08" db="EMBL/GenBank/DDBJ databases">
        <title>Recombination of ecologically and evolutionarily significant loci maintains genetic cohesion in the Pseudomonas syringae species complex.</title>
        <authorList>
            <person name="Dillon M."/>
            <person name="Thakur S."/>
            <person name="Almeida R.N.D."/>
            <person name="Weir B.S."/>
            <person name="Guttman D.S."/>
        </authorList>
    </citation>
    <scope>NUCLEOTIDE SEQUENCE [LARGE SCALE GENOMIC DNA]</scope>
    <source>
        <strain evidence="1 2">ICMP 12341</strain>
    </source>
</reference>
<accession>A0A0P9R1R2</accession>
<dbReference type="EMBL" id="RBOV01000268">
    <property type="protein sequence ID" value="RMN09984.1"/>
    <property type="molecule type" value="Genomic_DNA"/>
</dbReference>